<dbReference type="CDD" id="cd10322">
    <property type="entry name" value="SLC5sbd"/>
    <property type="match status" value="1"/>
</dbReference>
<dbReference type="PANTHER" id="PTHR48086:SF7">
    <property type="entry name" value="SODIUM-SOLUTE SYMPORTER-RELATED"/>
    <property type="match status" value="1"/>
</dbReference>
<feature type="transmembrane region" description="Helical" evidence="8">
    <location>
        <begin position="263"/>
        <end position="288"/>
    </location>
</feature>
<dbReference type="PROSITE" id="PS50283">
    <property type="entry name" value="NA_SOLUT_SYMP_3"/>
    <property type="match status" value="1"/>
</dbReference>
<reference evidence="9 10" key="1">
    <citation type="submission" date="2015-06" db="EMBL/GenBank/DDBJ databases">
        <title>Draft genome of the moderately acidophilic sulfate reducer Candidatus Desulfosporosinus acididurans strain M1.</title>
        <authorList>
            <person name="Poehlein A."/>
            <person name="Petzsch P."/>
            <person name="Johnson B.D."/>
            <person name="Schloemann M."/>
            <person name="Daniel R."/>
            <person name="Muehling M."/>
        </authorList>
    </citation>
    <scope>NUCLEOTIDE SEQUENCE [LARGE SCALE GENOMIC DNA]</scope>
    <source>
        <strain evidence="9 10">M1</strain>
    </source>
</reference>
<comment type="similarity">
    <text evidence="2 7">Belongs to the sodium:solute symporter (SSF) (TC 2.A.21) family.</text>
</comment>
<protein>
    <submittedName>
        <fullName evidence="9">Sodium/glucose cotransporter</fullName>
    </submittedName>
</protein>
<dbReference type="Proteomes" id="UP000036356">
    <property type="component" value="Unassembled WGS sequence"/>
</dbReference>
<proteinExistence type="inferred from homology"/>
<evidence type="ECO:0000256" key="8">
    <source>
        <dbReference type="SAM" id="Phobius"/>
    </source>
</evidence>
<dbReference type="AlphaFoldDB" id="A0A0J1IMJ3"/>
<organism evidence="9 10">
    <name type="scientific">Desulfosporosinus acididurans</name>
    <dbReference type="NCBI Taxonomy" id="476652"/>
    <lineage>
        <taxon>Bacteria</taxon>
        <taxon>Bacillati</taxon>
        <taxon>Bacillota</taxon>
        <taxon>Clostridia</taxon>
        <taxon>Eubacteriales</taxon>
        <taxon>Desulfitobacteriaceae</taxon>
        <taxon>Desulfosporosinus</taxon>
    </lineage>
</organism>
<keyword evidence="3" id="KW-0813">Transport</keyword>
<keyword evidence="4 8" id="KW-0812">Transmembrane</keyword>
<gene>
    <name evidence="9" type="primary">sglT</name>
    <name evidence="9" type="ORF">DEAC_c19500</name>
</gene>
<comment type="subcellular location">
    <subcellularLocation>
        <location evidence="1">Membrane</location>
        <topology evidence="1">Multi-pass membrane protein</topology>
    </subcellularLocation>
</comment>
<dbReference type="EMBL" id="LDZY01000006">
    <property type="protein sequence ID" value="KLU65911.1"/>
    <property type="molecule type" value="Genomic_DNA"/>
</dbReference>
<evidence type="ECO:0000256" key="7">
    <source>
        <dbReference type="RuleBase" id="RU362091"/>
    </source>
</evidence>
<keyword evidence="6 8" id="KW-0472">Membrane</keyword>
<dbReference type="Gene3D" id="1.20.1730.10">
    <property type="entry name" value="Sodium/glucose cotransporter"/>
    <property type="match status" value="1"/>
</dbReference>
<feature type="transmembrane region" description="Helical" evidence="8">
    <location>
        <begin position="308"/>
        <end position="335"/>
    </location>
</feature>
<feature type="transmembrane region" description="Helical" evidence="8">
    <location>
        <begin position="6"/>
        <end position="22"/>
    </location>
</feature>
<feature type="transmembrane region" description="Helical" evidence="8">
    <location>
        <begin position="355"/>
        <end position="376"/>
    </location>
</feature>
<evidence type="ECO:0000313" key="10">
    <source>
        <dbReference type="Proteomes" id="UP000036356"/>
    </source>
</evidence>
<evidence type="ECO:0000256" key="2">
    <source>
        <dbReference type="ARBA" id="ARBA00006434"/>
    </source>
</evidence>
<feature type="transmembrane region" description="Helical" evidence="8">
    <location>
        <begin position="184"/>
        <end position="204"/>
    </location>
</feature>
<feature type="transmembrane region" description="Helical" evidence="8">
    <location>
        <begin position="437"/>
        <end position="455"/>
    </location>
</feature>
<dbReference type="GO" id="GO:0005886">
    <property type="term" value="C:plasma membrane"/>
    <property type="evidence" value="ECO:0007669"/>
    <property type="project" value="TreeGrafter"/>
</dbReference>
<dbReference type="STRING" id="476652.DEAC_c19500"/>
<dbReference type="Pfam" id="PF00474">
    <property type="entry name" value="SSF"/>
    <property type="match status" value="1"/>
</dbReference>
<dbReference type="InterPro" id="IPR001734">
    <property type="entry name" value="Na/solute_symporter"/>
</dbReference>
<dbReference type="PANTHER" id="PTHR48086">
    <property type="entry name" value="SODIUM/PROLINE SYMPORTER-RELATED"/>
    <property type="match status" value="1"/>
</dbReference>
<feature type="transmembrane region" description="Helical" evidence="8">
    <location>
        <begin position="412"/>
        <end position="431"/>
    </location>
</feature>
<dbReference type="InterPro" id="IPR050277">
    <property type="entry name" value="Sodium:Solute_Symporter"/>
</dbReference>
<evidence type="ECO:0000313" key="9">
    <source>
        <dbReference type="EMBL" id="KLU65911.1"/>
    </source>
</evidence>
<dbReference type="GO" id="GO:0022857">
    <property type="term" value="F:transmembrane transporter activity"/>
    <property type="evidence" value="ECO:0007669"/>
    <property type="project" value="InterPro"/>
</dbReference>
<accession>A0A0J1IMJ3</accession>
<feature type="transmembrane region" description="Helical" evidence="8">
    <location>
        <begin position="74"/>
        <end position="95"/>
    </location>
</feature>
<feature type="transmembrane region" description="Helical" evidence="8">
    <location>
        <begin position="224"/>
        <end position="242"/>
    </location>
</feature>
<sequence>MNVPMIIVALYIVALFAISAYARKLAAKGKDGYLLAGRQLTTLLVAVSITGLAIGGASTIGVSEQAYSVGLAAGWYNVAWGLGAIIMGFVAAGHYRRLNITTVPEMFERFYDAKGRVISVASQITIQLVITSLQYLAGGAILASMLPSIFTLKSGMIMSAIVFIGITFVGGMWSAGLANILNVLLIYIGITVAAIFTVISQGGIHQIALKLPHNVPYFHPVAGLGWGIIVGWLAVMITMGMSTQSIVQISCGAKDIKTARRGFVIGGMLMIPIGFLSALIGMAARVAYPSMSATLAMPKIIMSLNPLLAGITLAALWAADVSTAGSLLLGSATLFSQDIYKRFINPNVSEKQYAAITKASVIILGLLTFLLAMNVAGILKTLMVGLSLTTAFTVVFLFTIFAPGLARKNSAFFTTLVGIIVIVLWQLVPAIRVVSNVIYFEWIACVAAYLLTAFIDSKSANITPESLVKTSEM</sequence>
<dbReference type="PATRIC" id="fig|476652.3.peg.2017"/>
<dbReference type="RefSeq" id="WP_047809832.1">
    <property type="nucleotide sequence ID" value="NZ_LDZY01000006.1"/>
</dbReference>
<feature type="transmembrane region" description="Helical" evidence="8">
    <location>
        <begin position="157"/>
        <end position="177"/>
    </location>
</feature>
<name>A0A0J1IMJ3_9FIRM</name>
<feature type="transmembrane region" description="Helical" evidence="8">
    <location>
        <begin position="382"/>
        <end position="405"/>
    </location>
</feature>
<evidence type="ECO:0000256" key="3">
    <source>
        <dbReference type="ARBA" id="ARBA00022448"/>
    </source>
</evidence>
<feature type="transmembrane region" description="Helical" evidence="8">
    <location>
        <begin position="43"/>
        <end position="62"/>
    </location>
</feature>
<keyword evidence="10" id="KW-1185">Reference proteome</keyword>
<dbReference type="InterPro" id="IPR038377">
    <property type="entry name" value="Na/Glc_symporter_sf"/>
</dbReference>
<feature type="transmembrane region" description="Helical" evidence="8">
    <location>
        <begin position="116"/>
        <end position="137"/>
    </location>
</feature>
<evidence type="ECO:0000256" key="5">
    <source>
        <dbReference type="ARBA" id="ARBA00022989"/>
    </source>
</evidence>
<evidence type="ECO:0000256" key="4">
    <source>
        <dbReference type="ARBA" id="ARBA00022692"/>
    </source>
</evidence>
<keyword evidence="5 8" id="KW-1133">Transmembrane helix</keyword>
<comment type="caution">
    <text evidence="9">The sequence shown here is derived from an EMBL/GenBank/DDBJ whole genome shotgun (WGS) entry which is preliminary data.</text>
</comment>
<evidence type="ECO:0000256" key="6">
    <source>
        <dbReference type="ARBA" id="ARBA00023136"/>
    </source>
</evidence>
<evidence type="ECO:0000256" key="1">
    <source>
        <dbReference type="ARBA" id="ARBA00004141"/>
    </source>
</evidence>